<evidence type="ECO:0000313" key="2">
    <source>
        <dbReference type="Proteomes" id="UP000071641"/>
    </source>
</evidence>
<keyword evidence="2" id="KW-1185">Reference proteome</keyword>
<dbReference type="AlphaFoldDB" id="A0A128ERH4"/>
<dbReference type="EMBL" id="FIZX01000001">
    <property type="protein sequence ID" value="CZF77179.1"/>
    <property type="molecule type" value="Genomic_DNA"/>
</dbReference>
<organism evidence="1 2">
    <name type="scientific">Grimontia celer</name>
    <dbReference type="NCBI Taxonomy" id="1796497"/>
    <lineage>
        <taxon>Bacteria</taxon>
        <taxon>Pseudomonadati</taxon>
        <taxon>Pseudomonadota</taxon>
        <taxon>Gammaproteobacteria</taxon>
        <taxon>Vibrionales</taxon>
        <taxon>Vibrionaceae</taxon>
        <taxon>Grimontia</taxon>
    </lineage>
</organism>
<accession>A0A128ERH4</accession>
<sequence length="246" mass="28453">MDISTSFEHWDTVFAFFSGAFLIYIHQRVKTRAITDQVYKDREKSAAADKLKSKSVEEGKFDAQIASQEKVLALSKDKVTVEEDAKLDVALTRERDSLALKTRIVSLEETIKYRFSELKEHEEERRARLLEILDMLLEFQEFVHGRCIDDVANFKQVAIGSKTRFKLISLVRMYFEDELYEYIKNVQESLIAFENKTVTLAKQRDKQSTESFLSAEDSELSVLCQSISDMASEIVSVSRSLYRKKS</sequence>
<proteinExistence type="predicted"/>
<dbReference type="Proteomes" id="UP000071641">
    <property type="component" value="Unassembled WGS sequence"/>
</dbReference>
<protein>
    <submittedName>
        <fullName evidence="1">Uncharacterized protein</fullName>
    </submittedName>
</protein>
<reference evidence="2" key="1">
    <citation type="submission" date="2016-02" db="EMBL/GenBank/DDBJ databases">
        <authorList>
            <person name="Rodrigo-Torres Lidia"/>
            <person name="Arahal R.David."/>
        </authorList>
    </citation>
    <scope>NUCLEOTIDE SEQUENCE [LARGE SCALE GENOMIC DNA]</scope>
    <source>
        <strain evidence="2">CECT 9029</strain>
    </source>
</reference>
<name>A0A128ERH4_9GAMM</name>
<evidence type="ECO:0000313" key="1">
    <source>
        <dbReference type="EMBL" id="CZF77179.1"/>
    </source>
</evidence>
<gene>
    <name evidence="1" type="ORF">GCE9029_00055</name>
</gene>